<dbReference type="Pfam" id="PF07670">
    <property type="entry name" value="Gate"/>
    <property type="match status" value="2"/>
</dbReference>
<keyword evidence="10 14" id="KW-0342">GTP-binding</keyword>
<feature type="transmembrane region" description="Helical" evidence="16">
    <location>
        <begin position="678"/>
        <end position="698"/>
    </location>
</feature>
<feature type="transmembrane region" description="Helical" evidence="16">
    <location>
        <begin position="291"/>
        <end position="309"/>
    </location>
</feature>
<feature type="binding site" evidence="14">
    <location>
        <begin position="10"/>
        <end position="17"/>
    </location>
    <ligand>
        <name>GTP</name>
        <dbReference type="ChEBI" id="CHEBI:37565"/>
        <label>1</label>
    </ligand>
</feature>
<dbReference type="NCBIfam" id="TIGR00437">
    <property type="entry name" value="feoB"/>
    <property type="match status" value="1"/>
</dbReference>
<evidence type="ECO:0000256" key="15">
    <source>
        <dbReference type="PIRSR" id="PIRSR603373-2"/>
    </source>
</evidence>
<name>A0A151CG84_9BACT</name>
<evidence type="ECO:0000256" key="16">
    <source>
        <dbReference type="RuleBase" id="RU362098"/>
    </source>
</evidence>
<feature type="binding site" evidence="15">
    <location>
        <position position="22"/>
    </location>
    <ligand>
        <name>Mg(2+)</name>
        <dbReference type="ChEBI" id="CHEBI:18420"/>
        <label>1</label>
    </ligand>
</feature>
<dbReference type="STRING" id="1630136.AS592_06900"/>
<dbReference type="Proteomes" id="UP000075359">
    <property type="component" value="Unassembled WGS sequence"/>
</dbReference>
<dbReference type="EMBL" id="LNKT01000023">
    <property type="protein sequence ID" value="KYJ86526.1"/>
    <property type="molecule type" value="Genomic_DNA"/>
</dbReference>
<dbReference type="PANTHER" id="PTHR43185">
    <property type="entry name" value="FERROUS IRON TRANSPORT PROTEIN B"/>
    <property type="match status" value="1"/>
</dbReference>
<feature type="binding site" evidence="14">
    <location>
        <begin position="122"/>
        <end position="125"/>
    </location>
    <ligand>
        <name>GTP</name>
        <dbReference type="ChEBI" id="CHEBI:37565"/>
        <label>1</label>
    </ligand>
</feature>
<keyword evidence="5 16" id="KW-0812">Transmembrane</keyword>
<dbReference type="GO" id="GO:0005525">
    <property type="term" value="F:GTP binding"/>
    <property type="evidence" value="ECO:0007669"/>
    <property type="project" value="UniProtKB-KW"/>
</dbReference>
<protein>
    <recommendedName>
        <fullName evidence="12 13">Ferrous iron transport protein B</fullName>
    </recommendedName>
</protein>
<keyword evidence="19" id="KW-1185">Reference proteome</keyword>
<evidence type="ECO:0000256" key="12">
    <source>
        <dbReference type="ARBA" id="ARBA00031200"/>
    </source>
</evidence>
<keyword evidence="2 16" id="KW-0813">Transport</keyword>
<keyword evidence="7 16" id="KW-1133">Transmembrane helix</keyword>
<evidence type="ECO:0000256" key="8">
    <source>
        <dbReference type="ARBA" id="ARBA00023004"/>
    </source>
</evidence>
<dbReference type="InterPro" id="IPR027417">
    <property type="entry name" value="P-loop_NTPase"/>
</dbReference>
<dbReference type="Pfam" id="PF07664">
    <property type="entry name" value="FeoB_C"/>
    <property type="match status" value="1"/>
</dbReference>
<comment type="caution">
    <text evidence="18">The sequence shown here is derived from an EMBL/GenBank/DDBJ whole genome shotgun (WGS) entry which is preliminary data.</text>
</comment>
<dbReference type="OrthoDB" id="9809127at2"/>
<feature type="transmembrane region" description="Helical" evidence="16">
    <location>
        <begin position="644"/>
        <end position="666"/>
    </location>
</feature>
<dbReference type="GO" id="GO:0046872">
    <property type="term" value="F:metal ion binding"/>
    <property type="evidence" value="ECO:0007669"/>
    <property type="project" value="UniProtKB-KW"/>
</dbReference>
<dbReference type="AlphaFoldDB" id="A0A151CG84"/>
<evidence type="ECO:0000256" key="5">
    <source>
        <dbReference type="ARBA" id="ARBA00022692"/>
    </source>
</evidence>
<dbReference type="InterPro" id="IPR041069">
    <property type="entry name" value="FeoB_Cyto"/>
</dbReference>
<feature type="binding site" evidence="15">
    <location>
        <position position="21"/>
    </location>
    <ligand>
        <name>Mg(2+)</name>
        <dbReference type="ChEBI" id="CHEBI:18420"/>
        <label>2</label>
    </ligand>
</feature>
<accession>A0A151CG84</accession>
<dbReference type="InterPro" id="IPR003373">
    <property type="entry name" value="Fe2_transport_prot-B"/>
</dbReference>
<dbReference type="InterPro" id="IPR050860">
    <property type="entry name" value="FeoB_GTPase"/>
</dbReference>
<evidence type="ECO:0000256" key="2">
    <source>
        <dbReference type="ARBA" id="ARBA00022448"/>
    </source>
</evidence>
<feature type="transmembrane region" description="Helical" evidence="16">
    <location>
        <begin position="351"/>
        <end position="375"/>
    </location>
</feature>
<evidence type="ECO:0000256" key="4">
    <source>
        <dbReference type="ARBA" id="ARBA00022496"/>
    </source>
</evidence>
<proteinExistence type="inferred from homology"/>
<evidence type="ECO:0000313" key="19">
    <source>
        <dbReference type="Proteomes" id="UP000075359"/>
    </source>
</evidence>
<keyword evidence="4 16" id="KW-0410">Iron transport</keyword>
<dbReference type="InterPro" id="IPR011640">
    <property type="entry name" value="Fe2_transport_prot_B_C"/>
</dbReference>
<evidence type="ECO:0000256" key="9">
    <source>
        <dbReference type="ARBA" id="ARBA00023065"/>
    </source>
</evidence>
<dbReference type="PROSITE" id="PS51711">
    <property type="entry name" value="G_FEOB"/>
    <property type="match status" value="1"/>
</dbReference>
<evidence type="ECO:0000256" key="3">
    <source>
        <dbReference type="ARBA" id="ARBA00022475"/>
    </source>
</evidence>
<dbReference type="CDD" id="cd01879">
    <property type="entry name" value="FeoB"/>
    <property type="match status" value="1"/>
</dbReference>
<keyword evidence="8 16" id="KW-0408">Iron</keyword>
<feature type="binding site" evidence="15">
    <location>
        <position position="24"/>
    </location>
    <ligand>
        <name>Mg(2+)</name>
        <dbReference type="ChEBI" id="CHEBI:18420"/>
        <label>2</label>
    </ligand>
</feature>
<keyword evidence="15" id="KW-0479">Metal-binding</keyword>
<evidence type="ECO:0000256" key="13">
    <source>
        <dbReference type="NCBIfam" id="TIGR00437"/>
    </source>
</evidence>
<evidence type="ECO:0000256" key="1">
    <source>
        <dbReference type="ARBA" id="ARBA00004651"/>
    </source>
</evidence>
<dbReference type="InterPro" id="IPR030389">
    <property type="entry name" value="G_FEOB_dom"/>
</dbReference>
<dbReference type="NCBIfam" id="TIGR00231">
    <property type="entry name" value="small_GTP"/>
    <property type="match status" value="1"/>
</dbReference>
<dbReference type="InterPro" id="IPR011642">
    <property type="entry name" value="Gate_dom"/>
</dbReference>
<dbReference type="Gene3D" id="1.10.287.1770">
    <property type="match status" value="1"/>
</dbReference>
<reference evidence="18 19" key="1">
    <citation type="submission" date="2015-11" db="EMBL/GenBank/DDBJ databases">
        <title>Draft genome of Sulfurovum riftiae 1812E, a member of the Epsilonproteobacteria isolated from the tube of the deep-sea hydrothermal vent tubewom Riftia pachyptila.</title>
        <authorList>
            <person name="Vetriani C."/>
            <person name="Giovannelli D."/>
        </authorList>
    </citation>
    <scope>NUCLEOTIDE SEQUENCE [LARGE SCALE GENOMIC DNA]</scope>
    <source>
        <strain evidence="18 19">1812E</strain>
    </source>
</reference>
<comment type="caution">
    <text evidence="16">Lacks conserved residue(s) required for the propagation of feature annotation.</text>
</comment>
<evidence type="ECO:0000256" key="11">
    <source>
        <dbReference type="ARBA" id="ARBA00023136"/>
    </source>
</evidence>
<feature type="binding site" evidence="14">
    <location>
        <begin position="35"/>
        <end position="39"/>
    </location>
    <ligand>
        <name>GTP</name>
        <dbReference type="ChEBI" id="CHEBI:37565"/>
        <label>2</label>
    </ligand>
</feature>
<dbReference type="RefSeq" id="WP_067330827.1">
    <property type="nucleotide sequence ID" value="NZ_LNKT01000023.1"/>
</dbReference>
<evidence type="ECO:0000256" key="10">
    <source>
        <dbReference type="ARBA" id="ARBA00023134"/>
    </source>
</evidence>
<dbReference type="Pfam" id="PF17910">
    <property type="entry name" value="FeoB_Cyto"/>
    <property type="match status" value="1"/>
</dbReference>
<dbReference type="GO" id="GO:0015093">
    <property type="term" value="F:ferrous iron transmembrane transporter activity"/>
    <property type="evidence" value="ECO:0007669"/>
    <property type="project" value="UniProtKB-UniRule"/>
</dbReference>
<evidence type="ECO:0000256" key="6">
    <source>
        <dbReference type="ARBA" id="ARBA00022741"/>
    </source>
</evidence>
<keyword evidence="6 14" id="KW-0547">Nucleotide-binding</keyword>
<dbReference type="InterPro" id="IPR005225">
    <property type="entry name" value="Small_GTP-bd"/>
</dbReference>
<comment type="subcellular location">
    <subcellularLocation>
        <location evidence="16">Cell inner membrane</location>
        <topology evidence="16">Multi-pass membrane protein</topology>
    </subcellularLocation>
    <subcellularLocation>
        <location evidence="1">Cell membrane</location>
        <topology evidence="1">Multi-pass membrane protein</topology>
    </subcellularLocation>
</comment>
<dbReference type="SUPFAM" id="SSF52540">
    <property type="entry name" value="P-loop containing nucleoside triphosphate hydrolases"/>
    <property type="match status" value="1"/>
</dbReference>
<comment type="similarity">
    <text evidence="16">Belongs to the TRAFAC class TrmE-Era-EngA-EngB-Septin-like GTPase superfamily. FeoB GTPase (TC 9.A.8) family.</text>
</comment>
<organism evidence="18 19">
    <name type="scientific">Sulfurovum riftiae</name>
    <dbReference type="NCBI Taxonomy" id="1630136"/>
    <lineage>
        <taxon>Bacteria</taxon>
        <taxon>Pseudomonadati</taxon>
        <taxon>Campylobacterota</taxon>
        <taxon>Epsilonproteobacteria</taxon>
        <taxon>Campylobacterales</taxon>
        <taxon>Sulfurovaceae</taxon>
        <taxon>Sulfurovum</taxon>
    </lineage>
</organism>
<keyword evidence="15" id="KW-0460">Magnesium</keyword>
<keyword evidence="9" id="KW-0406">Ion transport</keyword>
<feature type="transmembrane region" description="Helical" evidence="16">
    <location>
        <begin position="429"/>
        <end position="454"/>
    </location>
</feature>
<evidence type="ECO:0000256" key="14">
    <source>
        <dbReference type="PIRSR" id="PIRSR603373-1"/>
    </source>
</evidence>
<feature type="domain" description="FeoB-type G" evidence="17">
    <location>
        <begin position="3"/>
        <end position="171"/>
    </location>
</feature>
<sequence>MKQIVVALAGQPNVGKSSLINAISNAKLKVGNFSGVTVDKTEVVFKMCDEKSCEDYEVHIIDLPGAYSLTEYTIEEKVTKSFLQSDEYDIIVNVVDSTNLQRNLLFTTQLLETGKKVVVALNMSDEAEKEGIEIDEKQLSVILGVPCIKTSANTKEGIEELKKAIVEVYEKEETTAKVIYSDPIEEEIDRIVNFMKEKKYKSKLPYRHLAVKLLQEDEDVYKMMHDEPIWIELLPIIREALNHIYIHNNTKDLEEIFADEHFAFAKGAKMEVMSVKSMKAKNLTQKIDNLLINKFLGIPLFLFFMWALFQLTFELGSVPMDYIDSAFIWLGEQVKNILGDGALGSLVADGIIAGVGAVIMFLPNIIILFFGIALLETTGYMSRVAFLLDGFFHKFGLHGKSFIPLVTGFGCSVPAYMAARTLKNEKDRLITLFIIGFMSCGARLPIYVLFAGAFFGKEHAGNILFIIYISGAILGLFMAKALKTFVFKGEDEPFVMEMPKYRMPSFRLIWHTVYGQSKSYLKKAGTFILGAAILIWFASNYPKNPELEAQYLTKIEQVQSQKEKAQLHNELSLKLLEESYLGKIGHATEPFFAPLGFDWRMSVALEAGLAAKEVVVSTLGVLYALGDQVDQESDSLIAQIKAHIPFASAIAFIVFVMIYLPCLAASMVFAKEAGGWKYLVYLFFMTTISAWVLSFIAYRVTLLITGG</sequence>
<dbReference type="Pfam" id="PF02421">
    <property type="entry name" value="FeoB_N"/>
    <property type="match status" value="1"/>
</dbReference>
<feature type="binding site" evidence="14">
    <location>
        <begin position="62"/>
        <end position="65"/>
    </location>
    <ligand>
        <name>GTP</name>
        <dbReference type="ChEBI" id="CHEBI:37565"/>
        <label>1</label>
    </ligand>
</feature>
<evidence type="ECO:0000313" key="18">
    <source>
        <dbReference type="EMBL" id="KYJ86526.1"/>
    </source>
</evidence>
<dbReference type="PANTHER" id="PTHR43185:SF1">
    <property type="entry name" value="FE(2+) TRANSPORTER FEOB"/>
    <property type="match status" value="1"/>
</dbReference>
<keyword evidence="3" id="KW-1003">Cell membrane</keyword>
<evidence type="ECO:0000259" key="17">
    <source>
        <dbReference type="PROSITE" id="PS51711"/>
    </source>
</evidence>
<gene>
    <name evidence="18" type="ORF">AS592_06900</name>
</gene>
<keyword evidence="11 16" id="KW-0472">Membrane</keyword>
<evidence type="ECO:0000256" key="7">
    <source>
        <dbReference type="ARBA" id="ARBA00022989"/>
    </source>
</evidence>
<feature type="transmembrane region" description="Helical" evidence="16">
    <location>
        <begin position="460"/>
        <end position="479"/>
    </location>
</feature>
<dbReference type="Gene3D" id="3.40.50.300">
    <property type="entry name" value="P-loop containing nucleotide triphosphate hydrolases"/>
    <property type="match status" value="1"/>
</dbReference>
<comment type="function">
    <text evidence="16">Probable transporter of a GTP-driven Fe(2+) uptake system.</text>
</comment>
<dbReference type="GO" id="GO:0005886">
    <property type="term" value="C:plasma membrane"/>
    <property type="evidence" value="ECO:0007669"/>
    <property type="project" value="UniProtKB-SubCell"/>
</dbReference>